<evidence type="ECO:0000313" key="3">
    <source>
        <dbReference type="Proteomes" id="UP000017131"/>
    </source>
</evidence>
<organism evidence="2 3">
    <name type="scientific">Staphylococcus simulans UMC-CNS-990</name>
    <dbReference type="NCBI Taxonomy" id="1405498"/>
    <lineage>
        <taxon>Bacteria</taxon>
        <taxon>Bacillati</taxon>
        <taxon>Bacillota</taxon>
        <taxon>Bacilli</taxon>
        <taxon>Bacillales</taxon>
        <taxon>Staphylococcaceae</taxon>
        <taxon>Staphylococcus</taxon>
    </lineage>
</organism>
<dbReference type="RefSeq" id="WP_023015589.1">
    <property type="nucleotide sequence ID" value="NZ_AXDY01000005.1"/>
</dbReference>
<comment type="caution">
    <text evidence="2">The sequence shown here is derived from an EMBL/GenBank/DDBJ whole genome shotgun (WGS) entry which is preliminary data.</text>
</comment>
<dbReference type="Gene3D" id="3.40.50.720">
    <property type="entry name" value="NAD(P)-binding Rossmann-like Domain"/>
    <property type="match status" value="1"/>
</dbReference>
<accession>A0ABN0PD46</accession>
<proteinExistence type="predicted"/>
<evidence type="ECO:0000313" key="2">
    <source>
        <dbReference type="EMBL" id="ERS93486.1"/>
    </source>
</evidence>
<dbReference type="InterPro" id="IPR036291">
    <property type="entry name" value="NAD(P)-bd_dom_sf"/>
</dbReference>
<sequence length="305" mass="34565">MQTVLGSNGQIGHEIARELYKNYTKDIRLVGRKPKKIHDSDELVAADLMNYAEAYHAIEGSDVVYFAVGLPANSEMWEQRFPVMMKNVINACLETNAKLAFFDNTYMYEKNANVQTESSPFVPVGRKSVVRAQMAEMVLKAMNEQNLQVVIGRAPEFYGPDKTQSITNTLVFNRIKAGKKAIIPVSASVLRTLIWTPDASRALALLGNTPDAYGQTWHLPVAGSLTYEKLIKKTEAVLHQKIGYHVLPMWGFKIGSLFNDQVKELMELLPRYKYNNIFNSDKFKQRFPEFHITSYDEGIKTVFNA</sequence>
<dbReference type="SUPFAM" id="SSF51735">
    <property type="entry name" value="NAD(P)-binding Rossmann-fold domains"/>
    <property type="match status" value="1"/>
</dbReference>
<keyword evidence="3" id="KW-1185">Reference proteome</keyword>
<evidence type="ECO:0000259" key="1">
    <source>
        <dbReference type="Pfam" id="PF01370"/>
    </source>
</evidence>
<gene>
    <name evidence="2" type="ORF">SSIM_07215</name>
</gene>
<reference evidence="2 3" key="1">
    <citation type="journal article" date="2013" name="Genome Announc.">
        <title>Draft Genome Sequence of Staphylococcus simulans UMC-CNS-990, Isolated from a Case of Chronic Bovine Mastitis.</title>
        <authorList>
            <person name="Calcutt M.J."/>
            <person name="Foecking M.F."/>
            <person name="Hsieh H.Y."/>
            <person name="Perry J."/>
            <person name="Stewart G.C."/>
            <person name="Middleton J.R."/>
        </authorList>
    </citation>
    <scope>NUCLEOTIDE SEQUENCE [LARGE SCALE GENOMIC DNA]</scope>
    <source>
        <strain evidence="2 3">UMC-CNS-990</strain>
    </source>
</reference>
<dbReference type="Proteomes" id="UP000017131">
    <property type="component" value="Unassembled WGS sequence"/>
</dbReference>
<name>A0ABN0PD46_STASI</name>
<protein>
    <recommendedName>
        <fullName evidence="1">NAD-dependent epimerase/dehydratase domain-containing protein</fullName>
    </recommendedName>
</protein>
<feature type="domain" description="NAD-dependent epimerase/dehydratase" evidence="1">
    <location>
        <begin position="4"/>
        <end position="212"/>
    </location>
</feature>
<dbReference type="Pfam" id="PF01370">
    <property type="entry name" value="Epimerase"/>
    <property type="match status" value="1"/>
</dbReference>
<dbReference type="InterPro" id="IPR001509">
    <property type="entry name" value="Epimerase_deHydtase"/>
</dbReference>
<dbReference type="EMBL" id="AXDY01000005">
    <property type="protein sequence ID" value="ERS93486.1"/>
    <property type="molecule type" value="Genomic_DNA"/>
</dbReference>